<name>A0A223RRJ8_9ACTN</name>
<dbReference type="EMBL" id="CP022752">
    <property type="protein sequence ID" value="ASU78505.1"/>
    <property type="molecule type" value="Genomic_DNA"/>
</dbReference>
<proteinExistence type="predicted"/>
<dbReference type="AlphaFoldDB" id="A0A223RRJ8"/>
<dbReference type="Proteomes" id="UP000215043">
    <property type="component" value="Chromosome"/>
</dbReference>
<reference evidence="1 2" key="1">
    <citation type="submission" date="2017-08" db="EMBL/GenBank/DDBJ databases">
        <title>The complete genome sequence of moderately halophilic actinomycete Actinopolyspora erythraea YIM 90600, the producer of novel erythromycin, novel actinopolysporins A-C and tubercidin.</title>
        <authorList>
            <person name="Yin M."/>
            <person name="Tang S."/>
        </authorList>
    </citation>
    <scope>NUCLEOTIDE SEQUENCE [LARGE SCALE GENOMIC DNA]</scope>
    <source>
        <strain evidence="1 2">YIM 90600</strain>
    </source>
</reference>
<sequence length="87" mass="10395">MLFETPRWRNMLWMNSAYFPADTHTVLDETIMWLPSLSVTSNLKNYDNEIDEFVNWIMPFVDAIAGDFLGYSLYEKGRDSPKFFWKE</sequence>
<evidence type="ECO:0000313" key="1">
    <source>
        <dbReference type="EMBL" id="ASU78505.1"/>
    </source>
</evidence>
<evidence type="ECO:0000313" key="2">
    <source>
        <dbReference type="Proteomes" id="UP000215043"/>
    </source>
</evidence>
<accession>A0A223RRJ8</accession>
<organism evidence="1 2">
    <name type="scientific">Actinopolyspora erythraea</name>
    <dbReference type="NCBI Taxonomy" id="414996"/>
    <lineage>
        <taxon>Bacteria</taxon>
        <taxon>Bacillati</taxon>
        <taxon>Actinomycetota</taxon>
        <taxon>Actinomycetes</taxon>
        <taxon>Actinopolysporales</taxon>
        <taxon>Actinopolysporaceae</taxon>
        <taxon>Actinopolyspora</taxon>
    </lineage>
</organism>
<protein>
    <submittedName>
        <fullName evidence="1">Uncharacterized protein</fullName>
    </submittedName>
</protein>
<gene>
    <name evidence="1" type="ORF">CDG81_09685</name>
</gene>
<dbReference type="KEGG" id="aey:CDG81_09685"/>